<evidence type="ECO:0008006" key="3">
    <source>
        <dbReference type="Google" id="ProtNLM"/>
    </source>
</evidence>
<organism evidence="1 2">
    <name type="scientific">Rhodobacter xanthinilyticus</name>
    <dbReference type="NCBI Taxonomy" id="1850250"/>
    <lineage>
        <taxon>Bacteria</taxon>
        <taxon>Pseudomonadati</taxon>
        <taxon>Pseudomonadota</taxon>
        <taxon>Alphaproteobacteria</taxon>
        <taxon>Rhodobacterales</taxon>
        <taxon>Rhodobacter group</taxon>
        <taxon>Rhodobacter</taxon>
    </lineage>
</organism>
<dbReference type="AlphaFoldDB" id="A0A1D9MGS5"/>
<evidence type="ECO:0000313" key="2">
    <source>
        <dbReference type="Proteomes" id="UP000176562"/>
    </source>
</evidence>
<gene>
    <name evidence="1" type="ORF">LPB142_08220</name>
</gene>
<name>A0A1D9MGS5_9RHOB</name>
<dbReference type="Proteomes" id="UP000176562">
    <property type="component" value="Chromosome"/>
</dbReference>
<dbReference type="STRING" id="1850250.LPB142_08220"/>
<dbReference type="Pfam" id="PF06082">
    <property type="entry name" value="YjbH"/>
    <property type="match status" value="1"/>
</dbReference>
<evidence type="ECO:0000313" key="1">
    <source>
        <dbReference type="EMBL" id="AOZ70959.1"/>
    </source>
</evidence>
<keyword evidence="2" id="KW-1185">Reference proteome</keyword>
<reference evidence="1 2" key="1">
    <citation type="submission" date="2016-10" db="EMBL/GenBank/DDBJ databases">
        <title>Rhodobacter sp. LPB0142, isolated from sea water.</title>
        <authorList>
            <person name="Kim E."/>
            <person name="Yi H."/>
        </authorList>
    </citation>
    <scope>NUCLEOTIDE SEQUENCE [LARGE SCALE GENOMIC DNA]</scope>
    <source>
        <strain evidence="1 2">LPB0142</strain>
    </source>
</reference>
<protein>
    <recommendedName>
        <fullName evidence="3">YjbH domain-containing protein</fullName>
    </recommendedName>
</protein>
<dbReference type="EMBL" id="CP017781">
    <property type="protein sequence ID" value="AOZ70959.1"/>
    <property type="molecule type" value="Genomic_DNA"/>
</dbReference>
<proteinExistence type="predicted"/>
<accession>A0A1D9MGS5</accession>
<dbReference type="KEGG" id="rhp:LPB142_08220"/>
<dbReference type="InterPro" id="IPR010344">
    <property type="entry name" value="YbjH"/>
</dbReference>
<sequence>MPSATPVKDGLLIDTLSALPEHYRNSTAFQITPRISGVFRYSILENFGDRGNPNRYDRSFDLHVQLRDEGQYWPALALGLRDFGGTGLFSSEYVVASKHFGPKWTVTGGMGWGRLASYGGFSNPLGAISDRFKTRPGGITNITQTGRVNLKQFFRGDAALFGGIEYQLNDRTRLIAEYSSDDYATEVRRMGFEHKTPINLGVEYQASRNLRMGLFTIGGAQIGAKLTYVIDPRAPSFPGGAEKGYEPLRPRVELAGLGWDEADGTANRARLDQALRRQGLTLESYRQTGAAAEIVLDNRRYPASAQALGRAARAMANSLPPEIDRFEIVLARGGVPQTRVSLRRSDLEALEHAEDGSWKSFARAQISDAPSRLPPDPGVYPRLEGRLGPYYALGIFDPDAPLRYQLGAEFETTSRIAPGVSVSSTLRVPLVGTLSESTRPSNSILPHVRSDQALYDKADGLLINRLTADYLFRPGPDLFGRLSAGYLEQMYAGVSAELLWAPVNSRLALGGEINYVAQRDFDQRFGLQDYRVATGHLSAYYDFGGGYLGQLDVGRYLARDWGATFSLDREFDNGFKVGAFFTLTDVPFDDFGEGSFDKGIRFSIPTDWLTGQPAQGGLGQTIRPVQRDGGARLAIANRLYAQVRADRTTELEDRWGKFWR</sequence>